<dbReference type="Gene3D" id="3.60.15.10">
    <property type="entry name" value="Ribonuclease Z/Hydroxyacylglutathione hydrolase-like"/>
    <property type="match status" value="1"/>
</dbReference>
<comment type="catalytic activity">
    <reaction evidence="3">
        <text>3',5'-cyclic UMP + H2O = UMP + H(+)</text>
        <dbReference type="Rhea" id="RHEA:70575"/>
        <dbReference type="ChEBI" id="CHEBI:15377"/>
        <dbReference type="ChEBI" id="CHEBI:15378"/>
        <dbReference type="ChEBI" id="CHEBI:57865"/>
        <dbReference type="ChEBI" id="CHEBI:184387"/>
    </reaction>
    <physiologicalReaction direction="left-to-right" evidence="3">
        <dbReference type="Rhea" id="RHEA:70576"/>
    </physiologicalReaction>
</comment>
<dbReference type="SMART" id="SM00849">
    <property type="entry name" value="Lactamase_B"/>
    <property type="match status" value="1"/>
</dbReference>
<accession>A0A919XR12</accession>
<dbReference type="InterPro" id="IPR048933">
    <property type="entry name" value="B_lactamase-like_C"/>
</dbReference>
<dbReference type="InterPro" id="IPR001279">
    <property type="entry name" value="Metallo-B-lactamas"/>
</dbReference>
<evidence type="ECO:0000259" key="4">
    <source>
        <dbReference type="SMART" id="SM00849"/>
    </source>
</evidence>
<gene>
    <name evidence="5" type="ORF">J2TS6_58240</name>
</gene>
<dbReference type="Pfam" id="PF21221">
    <property type="entry name" value="B_lactamase-like_C"/>
    <property type="match status" value="1"/>
</dbReference>
<evidence type="ECO:0000313" key="5">
    <source>
        <dbReference type="EMBL" id="GIO34683.1"/>
    </source>
</evidence>
<reference evidence="5" key="1">
    <citation type="submission" date="2021-03" db="EMBL/GenBank/DDBJ databases">
        <title>Antimicrobial resistance genes in bacteria isolated from Japanese honey, and their potential for conferring macrolide and lincosamide resistance in the American foulbrood pathogen Paenibacillus larvae.</title>
        <authorList>
            <person name="Okamoto M."/>
            <person name="Kumagai M."/>
            <person name="Kanamori H."/>
            <person name="Takamatsu D."/>
        </authorList>
    </citation>
    <scope>NUCLEOTIDE SEQUENCE</scope>
    <source>
        <strain evidence="5">J2TS6</strain>
    </source>
</reference>
<dbReference type="Gene3D" id="1.10.10.10">
    <property type="entry name" value="Winged helix-like DNA-binding domain superfamily/Winged helix DNA-binding domain"/>
    <property type="match status" value="1"/>
</dbReference>
<feature type="domain" description="Metallo-beta-lactamase" evidence="4">
    <location>
        <begin position="26"/>
        <end position="239"/>
    </location>
</feature>
<dbReference type="PANTHER" id="PTHR23131">
    <property type="entry name" value="ENDORIBONUCLEASE LACTB2"/>
    <property type="match status" value="1"/>
</dbReference>
<dbReference type="CDD" id="cd07725">
    <property type="entry name" value="TTHA1429-like_MBL-fold"/>
    <property type="match status" value="1"/>
</dbReference>
<keyword evidence="6" id="KW-1185">Reference proteome</keyword>
<evidence type="ECO:0000256" key="2">
    <source>
        <dbReference type="ARBA" id="ARBA00034301"/>
    </source>
</evidence>
<dbReference type="InterPro" id="IPR036388">
    <property type="entry name" value="WH-like_DNA-bd_sf"/>
</dbReference>
<sequence length="328" mass="36891">MNMPEITDHFNGIIQVKITMSFPLRWVNSYILQGPEGLTIVDPGPRTPGNEKEWQKAFAELAIQPGDIRQIVLTHHHPDHLGCSGWLQQQSGCRVWMSERSYREAQLMWGPGSTMNRDLPALFRLHGMPEEWTGQLEDHMKSFFPQVAPMPDVTFIPGVESFAMGGRRWLPIETAGHAPGHLSFYDPESGAILCGDAVLPQISPNVSLMPGSDPEPLQSFLQGLMKLKNLEVSTAYPGHRNPFQHFGERLDVLLLHHEERLAKVERLLEESPATGFELCVSLFGTKLGIHQMRFAMCETLAHARELERSGRIETSPDEDGVTRFRPVS</sequence>
<comment type="function">
    <text evidence="2">Counteracts the endogenous Pycsar antiviral defense system. Phosphodiesterase that enables metal-dependent hydrolysis of host cyclic nucleotide Pycsar defense signals such as cCMP and cUMP.</text>
</comment>
<dbReference type="EMBL" id="BORQ01000012">
    <property type="protein sequence ID" value="GIO34683.1"/>
    <property type="molecule type" value="Genomic_DNA"/>
</dbReference>
<dbReference type="SUPFAM" id="SSF56281">
    <property type="entry name" value="Metallo-hydrolase/oxidoreductase"/>
    <property type="match status" value="1"/>
</dbReference>
<name>A0A919XR12_9BACL</name>
<organism evidence="5 6">
    <name type="scientific">Paenibacillus albilobatus</name>
    <dbReference type="NCBI Taxonomy" id="2716884"/>
    <lineage>
        <taxon>Bacteria</taxon>
        <taxon>Bacillati</taxon>
        <taxon>Bacillota</taxon>
        <taxon>Bacilli</taxon>
        <taxon>Bacillales</taxon>
        <taxon>Paenibacillaceae</taxon>
        <taxon>Paenibacillus</taxon>
    </lineage>
</organism>
<dbReference type="InterPro" id="IPR050662">
    <property type="entry name" value="Sec-metab_biosynth-thioest"/>
</dbReference>
<dbReference type="Pfam" id="PF00753">
    <property type="entry name" value="Lactamase_B"/>
    <property type="match status" value="1"/>
</dbReference>
<evidence type="ECO:0000256" key="1">
    <source>
        <dbReference type="ARBA" id="ARBA00034221"/>
    </source>
</evidence>
<dbReference type="PANTHER" id="PTHR23131:SF4">
    <property type="entry name" value="METALLO-BETA-LACTAMASE SUPERFAMILY POTEIN"/>
    <property type="match status" value="1"/>
</dbReference>
<comment type="catalytic activity">
    <reaction evidence="1">
        <text>3',5'-cyclic CMP + H2O = CMP + H(+)</text>
        <dbReference type="Rhea" id="RHEA:72675"/>
        <dbReference type="ChEBI" id="CHEBI:15377"/>
        <dbReference type="ChEBI" id="CHEBI:15378"/>
        <dbReference type="ChEBI" id="CHEBI:58003"/>
        <dbReference type="ChEBI" id="CHEBI:60377"/>
    </reaction>
    <physiologicalReaction direction="left-to-right" evidence="1">
        <dbReference type="Rhea" id="RHEA:72676"/>
    </physiologicalReaction>
</comment>
<proteinExistence type="predicted"/>
<dbReference type="AlphaFoldDB" id="A0A919XR12"/>
<protein>
    <submittedName>
        <fullName evidence="5">Zinc metallohydrolase glyoxalase II family protein</fullName>
    </submittedName>
</protein>
<comment type="caution">
    <text evidence="5">The sequence shown here is derived from an EMBL/GenBank/DDBJ whole genome shotgun (WGS) entry which is preliminary data.</text>
</comment>
<dbReference type="Proteomes" id="UP000679779">
    <property type="component" value="Unassembled WGS sequence"/>
</dbReference>
<evidence type="ECO:0000313" key="6">
    <source>
        <dbReference type="Proteomes" id="UP000679779"/>
    </source>
</evidence>
<evidence type="ECO:0000256" key="3">
    <source>
        <dbReference type="ARBA" id="ARBA00048505"/>
    </source>
</evidence>
<dbReference type="InterPro" id="IPR036866">
    <property type="entry name" value="RibonucZ/Hydroxyglut_hydro"/>
</dbReference>